<gene>
    <name evidence="1" type="ORF">AV903_11540</name>
    <name evidence="2" type="ORF">SY86_24315</name>
</gene>
<keyword evidence="3" id="KW-1185">Reference proteome</keyword>
<evidence type="ECO:0000313" key="1">
    <source>
        <dbReference type="EMBL" id="AXF76530.1"/>
    </source>
</evidence>
<organism evidence="2 3">
    <name type="scientific">Erwinia tracheiphila</name>
    <dbReference type="NCBI Taxonomy" id="65700"/>
    <lineage>
        <taxon>Bacteria</taxon>
        <taxon>Pseudomonadati</taxon>
        <taxon>Pseudomonadota</taxon>
        <taxon>Gammaproteobacteria</taxon>
        <taxon>Enterobacterales</taxon>
        <taxon>Erwiniaceae</taxon>
        <taxon>Erwinia</taxon>
    </lineage>
</organism>
<protein>
    <submittedName>
        <fullName evidence="2">Uncharacterized protein</fullName>
    </submittedName>
</protein>
<name>A0A0M2KA57_9GAMM</name>
<evidence type="ECO:0000313" key="3">
    <source>
        <dbReference type="Proteomes" id="UP000033924"/>
    </source>
</evidence>
<dbReference type="STRING" id="65700.SY86_24315"/>
<reference evidence="2 3" key="1">
    <citation type="submission" date="2015-01" db="EMBL/GenBank/DDBJ databases">
        <title>Erwinia tracheiphila.</title>
        <authorList>
            <person name="Shapiro L.R."/>
        </authorList>
    </citation>
    <scope>NUCLEOTIDE SEQUENCE [LARGE SCALE GENOMIC DNA]</scope>
    <source>
        <strain evidence="2 3">BuffGH</strain>
    </source>
</reference>
<dbReference type="Proteomes" id="UP000264980">
    <property type="component" value="Chromosome"/>
</dbReference>
<accession>A0A0M2KA57</accession>
<evidence type="ECO:0000313" key="2">
    <source>
        <dbReference type="EMBL" id="KKF34152.1"/>
    </source>
</evidence>
<sequence>MWVLIFWMASPFSMTLSDAMQPTLTLHTQEFNSEKACRDAFTAIKKLNDGDYKLRGVCTPKD</sequence>
<dbReference type="PATRIC" id="fig|65700.7.peg.6018"/>
<reference evidence="1 4" key="2">
    <citation type="submission" date="2016-01" db="EMBL/GenBank/DDBJ databases">
        <authorList>
            <person name="Oliw E.H."/>
        </authorList>
    </citation>
    <scope>NUCLEOTIDE SEQUENCE [LARGE SCALE GENOMIC DNA]</scope>
    <source>
        <strain evidence="1 4">MDcuke</strain>
    </source>
</reference>
<dbReference type="Proteomes" id="UP000033924">
    <property type="component" value="Unassembled WGS sequence"/>
</dbReference>
<dbReference type="EMBL" id="CP013970">
    <property type="protein sequence ID" value="AXF76530.1"/>
    <property type="molecule type" value="Genomic_DNA"/>
</dbReference>
<proteinExistence type="predicted"/>
<dbReference type="AlphaFoldDB" id="A0A0M2KA57"/>
<evidence type="ECO:0000313" key="4">
    <source>
        <dbReference type="Proteomes" id="UP000264980"/>
    </source>
</evidence>
<dbReference type="EMBL" id="JXNU01000005">
    <property type="protein sequence ID" value="KKF34152.1"/>
    <property type="molecule type" value="Genomic_DNA"/>
</dbReference>
<dbReference type="RefSeq" id="WP_016191710.1">
    <property type="nucleotide sequence ID" value="NZ_CP013970.1"/>
</dbReference>